<keyword evidence="1" id="KW-1133">Transmembrane helix</keyword>
<dbReference type="EMBL" id="CAFBPD010000166">
    <property type="protein sequence ID" value="CAB5013225.1"/>
    <property type="molecule type" value="Genomic_DNA"/>
</dbReference>
<protein>
    <submittedName>
        <fullName evidence="2">Unannotated protein</fullName>
    </submittedName>
</protein>
<gene>
    <name evidence="2" type="ORF">UFOPK4061_00973</name>
</gene>
<dbReference type="AlphaFoldDB" id="A0A6J7Q8G5"/>
<accession>A0A6J7Q8G5</accession>
<keyword evidence="1" id="KW-0472">Membrane</keyword>
<sequence length="434" mass="43944">MESMFATTLSRSLAIAAALVLGLTAPNALAAGSVDEAAAQLRSGASVYVDPAAEVSLTSTETAALTDQIAATGLPLFLAVLPSSAGADPDAVLVELKDAVGIGGVYAVVVGNSFRAGSTSGSVSGLATSAFRSQRDNGAAAVFSEFVSLADAEFNGTSEPSAADSGSGSGESTFLLVLFAGAMVVLVVVVVRKRRRQALQLAQVRRAIDEDVTEYGERLARFDVAGSALDEASREDLKRALDDYESAKFSVLTMRAPGDAAAITASLEDGRFAIACLEARADGRPLPERRAPCFVDPRHGPSVSDVTWQAPGLTTREVPMCAACRTTVETGGSPVAREVEGSGGRQPYWQAGSQFAPYAQGYYSPFGNVMAAVMMGTMISSMCSMPGITSAAGGVDSAGIGGGGSDSWGFGGGGGGDFGGGDFGGGDFGGGGDF</sequence>
<evidence type="ECO:0000313" key="2">
    <source>
        <dbReference type="EMBL" id="CAB5013225.1"/>
    </source>
</evidence>
<name>A0A6J7Q8G5_9ZZZZ</name>
<evidence type="ECO:0000256" key="1">
    <source>
        <dbReference type="SAM" id="Phobius"/>
    </source>
</evidence>
<organism evidence="2">
    <name type="scientific">freshwater metagenome</name>
    <dbReference type="NCBI Taxonomy" id="449393"/>
    <lineage>
        <taxon>unclassified sequences</taxon>
        <taxon>metagenomes</taxon>
        <taxon>ecological metagenomes</taxon>
    </lineage>
</organism>
<proteinExistence type="predicted"/>
<feature type="transmembrane region" description="Helical" evidence="1">
    <location>
        <begin position="173"/>
        <end position="191"/>
    </location>
</feature>
<keyword evidence="1" id="KW-0812">Transmembrane</keyword>
<reference evidence="2" key="1">
    <citation type="submission" date="2020-05" db="EMBL/GenBank/DDBJ databases">
        <authorList>
            <person name="Chiriac C."/>
            <person name="Salcher M."/>
            <person name="Ghai R."/>
            <person name="Kavagutti S V."/>
        </authorList>
    </citation>
    <scope>NUCLEOTIDE SEQUENCE</scope>
</reference>